<evidence type="ECO:0000259" key="1">
    <source>
        <dbReference type="PROSITE" id="PS51462"/>
    </source>
</evidence>
<protein>
    <submittedName>
        <fullName evidence="2">NUDIX domain-containing protein</fullName>
    </submittedName>
</protein>
<dbReference type="Pfam" id="PF00293">
    <property type="entry name" value="NUDIX"/>
    <property type="match status" value="1"/>
</dbReference>
<comment type="caution">
    <text evidence="2">The sequence shown here is derived from an EMBL/GenBank/DDBJ whole genome shotgun (WGS) entry which is preliminary data.</text>
</comment>
<dbReference type="EMBL" id="RRZC01000016">
    <property type="protein sequence ID" value="MBE0404623.1"/>
    <property type="molecule type" value="Genomic_DNA"/>
</dbReference>
<reference evidence="2 3" key="1">
    <citation type="submission" date="2020-07" db="EMBL/GenBank/DDBJ databases">
        <title>Halophilic bacteria isolated from french cheeses.</title>
        <authorList>
            <person name="Kothe C.I."/>
            <person name="Farah-Kraiem B."/>
            <person name="Renault P."/>
            <person name="Dridi B."/>
        </authorList>
    </citation>
    <scope>NUCLEOTIDE SEQUENCE [LARGE SCALE GENOMIC DNA]</scope>
    <source>
        <strain evidence="2 3">FME16</strain>
    </source>
</reference>
<sequence>MYPVSIKGVLLLPANKVVLALNDRDEWELPGGRIEIGEVSSECLEREFEEELAVKVVGQEIIDSYLFEVIPQKHVFIVTYGCCLVGEFNPTVSHEHSRIDTFPIDDLPHNLPAGYAQSINAWCAMQGSLISDGAPQASPPVLHAGHSNRNPG</sequence>
<dbReference type="PANTHER" id="PTHR43736:SF1">
    <property type="entry name" value="DIHYDRONEOPTERIN TRIPHOSPHATE DIPHOSPHATASE"/>
    <property type="match status" value="1"/>
</dbReference>
<proteinExistence type="predicted"/>
<dbReference type="InterPro" id="IPR015797">
    <property type="entry name" value="NUDIX_hydrolase-like_dom_sf"/>
</dbReference>
<gene>
    <name evidence="2" type="ORF">EI163_13840</name>
</gene>
<accession>A0ABR9FDQ2</accession>
<name>A0ABR9FDQ2_9GAMM</name>
<dbReference type="PROSITE" id="PS51462">
    <property type="entry name" value="NUDIX"/>
    <property type="match status" value="1"/>
</dbReference>
<feature type="domain" description="Nudix hydrolase" evidence="1">
    <location>
        <begin position="1"/>
        <end position="125"/>
    </location>
</feature>
<dbReference type="InterPro" id="IPR000086">
    <property type="entry name" value="NUDIX_hydrolase_dom"/>
</dbReference>
<dbReference type="Gene3D" id="3.90.79.10">
    <property type="entry name" value="Nucleoside Triphosphate Pyrophosphohydrolase"/>
    <property type="match status" value="1"/>
</dbReference>
<keyword evidence="3" id="KW-1185">Reference proteome</keyword>
<dbReference type="SUPFAM" id="SSF55811">
    <property type="entry name" value="Nudix"/>
    <property type="match status" value="1"/>
</dbReference>
<dbReference type="Proteomes" id="UP000754821">
    <property type="component" value="Unassembled WGS sequence"/>
</dbReference>
<dbReference type="PANTHER" id="PTHR43736">
    <property type="entry name" value="ADP-RIBOSE PYROPHOSPHATASE"/>
    <property type="match status" value="1"/>
</dbReference>
<dbReference type="RefSeq" id="WP_192528163.1">
    <property type="nucleotide sequence ID" value="NZ_RRZC01000016.1"/>
</dbReference>
<evidence type="ECO:0000313" key="3">
    <source>
        <dbReference type="Proteomes" id="UP000754821"/>
    </source>
</evidence>
<evidence type="ECO:0000313" key="2">
    <source>
        <dbReference type="EMBL" id="MBE0404623.1"/>
    </source>
</evidence>
<organism evidence="2 3">
    <name type="scientific">Halomonas citrativorans</name>
    <dbReference type="NCBI Taxonomy" id="2742612"/>
    <lineage>
        <taxon>Bacteria</taxon>
        <taxon>Pseudomonadati</taxon>
        <taxon>Pseudomonadota</taxon>
        <taxon>Gammaproteobacteria</taxon>
        <taxon>Oceanospirillales</taxon>
        <taxon>Halomonadaceae</taxon>
        <taxon>Halomonas</taxon>
    </lineage>
</organism>